<evidence type="ECO:0000256" key="1">
    <source>
        <dbReference type="ARBA" id="ARBA00004651"/>
    </source>
</evidence>
<dbReference type="FunFam" id="3.40.50.300:FF:000287">
    <property type="entry name" value="Multidrug ABC transporter ATP-binding protein"/>
    <property type="match status" value="1"/>
</dbReference>
<dbReference type="PROSITE" id="PS00211">
    <property type="entry name" value="ABC_TRANSPORTER_1"/>
    <property type="match status" value="1"/>
</dbReference>
<keyword evidence="4" id="KW-0547">Nucleotide-binding</keyword>
<dbReference type="SMART" id="SM00382">
    <property type="entry name" value="AAA"/>
    <property type="match status" value="1"/>
</dbReference>
<sequence length="674" mass="77777">MERNIDDIAYQGKNSKHTFRRMLSYAKPYTFQLVITFLMIVALTGLALVSPYLIKVAIDEHIQIEKIKMYEYPEATEKTIKIENTKENMSNDFHYFIRETDLNKEEKAKYENKEAFHLRQDADGAYIYKSGDENKKAIYEVSSAEFKAYRDKDFKAINKLSLIFLLAVILTFVLDYLQTMSITIASQKMIYSMRTEVFDHVLSRSLSFFDRNAIGRLTTRLTNDIEAVAEMYTDVMITLFKDIFMLAGIMVFMMSMDLKLSILSFITLPFIFAISIYFRGKIRKILALSRKKLSLINSKLSENISGMRLIHIFGKENKINREFDEANADYRDTMLRRVKIFSIYRPAIDIIRNIAIASLIYFGAKEVLNETMYFGMLYLFIDYLKKFFMPIMDLTEKYNITQSAMVSAERVFAILDDESEIKNPENPVPFDNVQGEIEFKNVSFSYIKGEPVLKNISFKIKKGESVAFVGPTGSGKTSIISLLTRFYDIDEGEILIDGINIKGVRKEDLRKNIGVVLQDVFLFSGTIRDNIKLNKDISDEEIIKISKYVNADSFIQKLPGKYDEPVMERASTISSGQRQLLSFARTLVYEPKILVLDEATANIDTETELLIQDAVKKLIKGRTCIAIAHRLSTIQHVDKIIVIKNGTIREEGTHQELLDKKGLYYDLYRLQYNK</sequence>
<evidence type="ECO:0000259" key="9">
    <source>
        <dbReference type="PROSITE" id="PS50893"/>
    </source>
</evidence>
<dbReference type="RefSeq" id="WP_249242297.1">
    <property type="nucleotide sequence ID" value="NZ_CP096649.1"/>
</dbReference>
<gene>
    <name evidence="11" type="ORF">M1R53_05605</name>
</gene>
<evidence type="ECO:0000256" key="8">
    <source>
        <dbReference type="SAM" id="Phobius"/>
    </source>
</evidence>
<dbReference type="SUPFAM" id="SSF90123">
    <property type="entry name" value="ABC transporter transmembrane region"/>
    <property type="match status" value="1"/>
</dbReference>
<feature type="transmembrane region" description="Helical" evidence="8">
    <location>
        <begin position="239"/>
        <end position="256"/>
    </location>
</feature>
<dbReference type="PROSITE" id="PS50893">
    <property type="entry name" value="ABC_TRANSPORTER_2"/>
    <property type="match status" value="1"/>
</dbReference>
<dbReference type="InterPro" id="IPR027417">
    <property type="entry name" value="P-loop_NTPase"/>
</dbReference>
<dbReference type="KEGG" id="fms:M1R53_05605"/>
<dbReference type="GO" id="GO:0140359">
    <property type="term" value="F:ABC-type transporter activity"/>
    <property type="evidence" value="ECO:0007669"/>
    <property type="project" value="InterPro"/>
</dbReference>
<feature type="domain" description="ABC transmembrane type-1" evidence="10">
    <location>
        <begin position="34"/>
        <end position="403"/>
    </location>
</feature>
<dbReference type="Pfam" id="PF00664">
    <property type="entry name" value="ABC_membrane"/>
    <property type="match status" value="1"/>
</dbReference>
<dbReference type="GO" id="GO:0016887">
    <property type="term" value="F:ATP hydrolysis activity"/>
    <property type="evidence" value="ECO:0007669"/>
    <property type="project" value="InterPro"/>
</dbReference>
<evidence type="ECO:0000256" key="3">
    <source>
        <dbReference type="ARBA" id="ARBA00022692"/>
    </source>
</evidence>
<dbReference type="SUPFAM" id="SSF52540">
    <property type="entry name" value="P-loop containing nucleoside triphosphate hydrolases"/>
    <property type="match status" value="1"/>
</dbReference>
<dbReference type="InterPro" id="IPR011527">
    <property type="entry name" value="ABC1_TM_dom"/>
</dbReference>
<dbReference type="InterPro" id="IPR017871">
    <property type="entry name" value="ABC_transporter-like_CS"/>
</dbReference>
<dbReference type="InterPro" id="IPR039421">
    <property type="entry name" value="Type_1_exporter"/>
</dbReference>
<dbReference type="InterPro" id="IPR003439">
    <property type="entry name" value="ABC_transporter-like_ATP-bd"/>
</dbReference>
<dbReference type="InterPro" id="IPR003593">
    <property type="entry name" value="AAA+_ATPase"/>
</dbReference>
<evidence type="ECO:0000259" key="10">
    <source>
        <dbReference type="PROSITE" id="PS50929"/>
    </source>
</evidence>
<dbReference type="Gene3D" id="3.40.50.300">
    <property type="entry name" value="P-loop containing nucleotide triphosphate hydrolases"/>
    <property type="match status" value="1"/>
</dbReference>
<keyword evidence="6 8" id="KW-1133">Transmembrane helix</keyword>
<feature type="transmembrane region" description="Helical" evidence="8">
    <location>
        <begin position="162"/>
        <end position="185"/>
    </location>
</feature>
<dbReference type="CDD" id="cd03254">
    <property type="entry name" value="ABCC_Glucan_exporter_like"/>
    <property type="match status" value="1"/>
</dbReference>
<reference evidence="11" key="1">
    <citation type="submission" date="2022-04" db="EMBL/GenBank/DDBJ databases">
        <title>Complete genome sequences of Ezakiella coagulans and Fenollaria massiliensis.</title>
        <authorList>
            <person name="France M.T."/>
            <person name="Clifford J."/>
            <person name="Narina S."/>
            <person name="Rutt L."/>
            <person name="Ravel J."/>
        </authorList>
    </citation>
    <scope>NUCLEOTIDE SEQUENCE</scope>
    <source>
        <strain evidence="11">C0061C2</strain>
    </source>
</reference>
<evidence type="ECO:0000256" key="2">
    <source>
        <dbReference type="ARBA" id="ARBA00022448"/>
    </source>
</evidence>
<name>A0A9E7DIY6_9FIRM</name>
<evidence type="ECO:0000256" key="6">
    <source>
        <dbReference type="ARBA" id="ARBA00022989"/>
    </source>
</evidence>
<keyword evidence="3 8" id="KW-0812">Transmembrane</keyword>
<feature type="transmembrane region" description="Helical" evidence="8">
    <location>
        <begin position="29"/>
        <end position="54"/>
    </location>
</feature>
<evidence type="ECO:0000313" key="11">
    <source>
        <dbReference type="EMBL" id="UQK58714.1"/>
    </source>
</evidence>
<protein>
    <submittedName>
        <fullName evidence="11">ABC transporter ATP-binding protein/permease</fullName>
    </submittedName>
</protein>
<keyword evidence="7 8" id="KW-0472">Membrane</keyword>
<dbReference type="Gene3D" id="1.20.1560.10">
    <property type="entry name" value="ABC transporter type 1, transmembrane domain"/>
    <property type="match status" value="1"/>
</dbReference>
<dbReference type="Proteomes" id="UP000831151">
    <property type="component" value="Chromosome"/>
</dbReference>
<proteinExistence type="predicted"/>
<dbReference type="GO" id="GO:0005524">
    <property type="term" value="F:ATP binding"/>
    <property type="evidence" value="ECO:0007669"/>
    <property type="project" value="UniProtKB-KW"/>
</dbReference>
<feature type="transmembrane region" description="Helical" evidence="8">
    <location>
        <begin position="262"/>
        <end position="280"/>
    </location>
</feature>
<dbReference type="InterPro" id="IPR036640">
    <property type="entry name" value="ABC1_TM_sf"/>
</dbReference>
<dbReference type="Pfam" id="PF00005">
    <property type="entry name" value="ABC_tran"/>
    <property type="match status" value="1"/>
</dbReference>
<evidence type="ECO:0000256" key="4">
    <source>
        <dbReference type="ARBA" id="ARBA00022741"/>
    </source>
</evidence>
<dbReference type="PANTHER" id="PTHR24221">
    <property type="entry name" value="ATP-BINDING CASSETTE SUB-FAMILY B"/>
    <property type="match status" value="1"/>
</dbReference>
<keyword evidence="2" id="KW-0813">Transport</keyword>
<dbReference type="EMBL" id="CP096649">
    <property type="protein sequence ID" value="UQK58714.1"/>
    <property type="molecule type" value="Genomic_DNA"/>
</dbReference>
<evidence type="ECO:0000256" key="7">
    <source>
        <dbReference type="ARBA" id="ARBA00023136"/>
    </source>
</evidence>
<evidence type="ECO:0000256" key="5">
    <source>
        <dbReference type="ARBA" id="ARBA00022840"/>
    </source>
</evidence>
<comment type="subcellular location">
    <subcellularLocation>
        <location evidence="1">Cell membrane</location>
        <topology evidence="1">Multi-pass membrane protein</topology>
    </subcellularLocation>
</comment>
<dbReference type="AlphaFoldDB" id="A0A9E7DIY6"/>
<dbReference type="CDD" id="cd18544">
    <property type="entry name" value="ABC_6TM_TmrA_like"/>
    <property type="match status" value="1"/>
</dbReference>
<organism evidence="11 12">
    <name type="scientific">Fenollaria massiliensis</name>
    <dbReference type="NCBI Taxonomy" id="938288"/>
    <lineage>
        <taxon>Bacteria</taxon>
        <taxon>Bacillati</taxon>
        <taxon>Bacillota</taxon>
        <taxon>Clostridia</taxon>
        <taxon>Eubacteriales</taxon>
        <taxon>Fenollaria</taxon>
    </lineage>
</organism>
<dbReference type="GO" id="GO:0005886">
    <property type="term" value="C:plasma membrane"/>
    <property type="evidence" value="ECO:0007669"/>
    <property type="project" value="UniProtKB-SubCell"/>
</dbReference>
<keyword evidence="5 11" id="KW-0067">ATP-binding</keyword>
<accession>A0A9E7DIY6</accession>
<dbReference type="PROSITE" id="PS50929">
    <property type="entry name" value="ABC_TM1F"/>
    <property type="match status" value="1"/>
</dbReference>
<keyword evidence="12" id="KW-1185">Reference proteome</keyword>
<feature type="domain" description="ABC transporter" evidence="9">
    <location>
        <begin position="437"/>
        <end position="670"/>
    </location>
</feature>
<dbReference type="PANTHER" id="PTHR24221:SF587">
    <property type="entry name" value="ABC TRANSPORTER RELATED"/>
    <property type="match status" value="1"/>
</dbReference>
<evidence type="ECO:0000313" key="12">
    <source>
        <dbReference type="Proteomes" id="UP000831151"/>
    </source>
</evidence>